<evidence type="ECO:0000313" key="3">
    <source>
        <dbReference type="EMBL" id="KAI0307679.1"/>
    </source>
</evidence>
<evidence type="ECO:0000313" key="4">
    <source>
        <dbReference type="Proteomes" id="UP001203297"/>
    </source>
</evidence>
<dbReference type="Proteomes" id="UP001203297">
    <property type="component" value="Unassembled WGS sequence"/>
</dbReference>
<comment type="subcellular location">
    <subcellularLocation>
        <location evidence="1">Membrane</location>
        <topology evidence="1">Multi-pass membrane protein</topology>
    </subcellularLocation>
</comment>
<dbReference type="EMBL" id="WTXG01000001">
    <property type="protein sequence ID" value="KAI0307679.1"/>
    <property type="molecule type" value="Genomic_DNA"/>
</dbReference>
<evidence type="ECO:0000256" key="2">
    <source>
        <dbReference type="SAM" id="MobiDB-lite"/>
    </source>
</evidence>
<reference evidence="3" key="1">
    <citation type="journal article" date="2022" name="New Phytol.">
        <title>Evolutionary transition to the ectomycorrhizal habit in the genomes of a hyperdiverse lineage of mushroom-forming fungi.</title>
        <authorList>
            <person name="Looney B."/>
            <person name="Miyauchi S."/>
            <person name="Morin E."/>
            <person name="Drula E."/>
            <person name="Courty P.E."/>
            <person name="Kohler A."/>
            <person name="Kuo A."/>
            <person name="LaButti K."/>
            <person name="Pangilinan J."/>
            <person name="Lipzen A."/>
            <person name="Riley R."/>
            <person name="Andreopoulos W."/>
            <person name="He G."/>
            <person name="Johnson J."/>
            <person name="Nolan M."/>
            <person name="Tritt A."/>
            <person name="Barry K.W."/>
            <person name="Grigoriev I.V."/>
            <person name="Nagy L.G."/>
            <person name="Hibbett D."/>
            <person name="Henrissat B."/>
            <person name="Matheny P.B."/>
            <person name="Labbe J."/>
            <person name="Martin F.M."/>
        </authorList>
    </citation>
    <scope>NUCLEOTIDE SEQUENCE</scope>
    <source>
        <strain evidence="3">BPL690</strain>
    </source>
</reference>
<sequence>MFTFLISRLLTGWFAFLLPSYSTFKALRQRPLDEREIDRWTHYWILIGTIITFEYTAEGLLSWFPFYWETKTFFLLFLSLPQFEGSTYVYKSYLEPFLVQNESDIDAGIASARNETLQFIQSRLSALWDILYSLLSKTPVTPNPSPLVGQKVPQLVQGLWGTTNPSSDRPAMSRSTSATSEKSSARPNGAAVSVGYDADETVNQ</sequence>
<feature type="compositionally biased region" description="Low complexity" evidence="2">
    <location>
        <begin position="173"/>
        <end position="186"/>
    </location>
</feature>
<gene>
    <name evidence="3" type="ORF">B0F90DRAFT_1676165</name>
</gene>
<dbReference type="GO" id="GO:0016020">
    <property type="term" value="C:membrane"/>
    <property type="evidence" value="ECO:0007669"/>
    <property type="project" value="UniProtKB-SubCell"/>
</dbReference>
<comment type="similarity">
    <text evidence="1">Belongs to the DP1 family.</text>
</comment>
<feature type="region of interest" description="Disordered" evidence="2">
    <location>
        <begin position="159"/>
        <end position="204"/>
    </location>
</feature>
<dbReference type="Pfam" id="PF03134">
    <property type="entry name" value="TB2_DP1_HVA22"/>
    <property type="match status" value="1"/>
</dbReference>
<evidence type="ECO:0000256" key="1">
    <source>
        <dbReference type="RuleBase" id="RU362006"/>
    </source>
</evidence>
<name>A0AAD4QTN6_9AGAM</name>
<dbReference type="PANTHER" id="PTHR12300">
    <property type="entry name" value="HVA22-LIKE PROTEINS"/>
    <property type="match status" value="1"/>
</dbReference>
<dbReference type="InterPro" id="IPR004345">
    <property type="entry name" value="TB2_DP1_HVA22"/>
</dbReference>
<protein>
    <recommendedName>
        <fullName evidence="1">Protein YOP1</fullName>
    </recommendedName>
</protein>
<keyword evidence="4" id="KW-1185">Reference proteome</keyword>
<organism evidence="3 4">
    <name type="scientific">Multifurca ochricompacta</name>
    <dbReference type="NCBI Taxonomy" id="376703"/>
    <lineage>
        <taxon>Eukaryota</taxon>
        <taxon>Fungi</taxon>
        <taxon>Dikarya</taxon>
        <taxon>Basidiomycota</taxon>
        <taxon>Agaricomycotina</taxon>
        <taxon>Agaricomycetes</taxon>
        <taxon>Russulales</taxon>
        <taxon>Russulaceae</taxon>
        <taxon>Multifurca</taxon>
    </lineage>
</organism>
<comment type="caution">
    <text evidence="3">The sequence shown here is derived from an EMBL/GenBank/DDBJ whole genome shotgun (WGS) entry which is preliminary data.</text>
</comment>
<dbReference type="AlphaFoldDB" id="A0AAD4QTN6"/>
<proteinExistence type="inferred from homology"/>
<accession>A0AAD4QTN6</accession>